<reference evidence="5" key="1">
    <citation type="submission" date="2016-11" db="UniProtKB">
        <authorList>
            <consortium name="WormBaseParasite"/>
        </authorList>
    </citation>
    <scope>IDENTIFICATION</scope>
</reference>
<dbReference type="GO" id="GO:0004812">
    <property type="term" value="F:aminoacyl-tRNA ligase activity"/>
    <property type="evidence" value="ECO:0007669"/>
    <property type="project" value="UniProtKB-KW"/>
</dbReference>
<feature type="compositionally biased region" description="Basic and acidic residues" evidence="2">
    <location>
        <begin position="241"/>
        <end position="251"/>
    </location>
</feature>
<proteinExistence type="inferred from homology"/>
<evidence type="ECO:0000313" key="4">
    <source>
        <dbReference type="Proteomes" id="UP000095280"/>
    </source>
</evidence>
<keyword evidence="1" id="KW-0067">ATP-binding</keyword>
<dbReference type="InterPro" id="IPR014729">
    <property type="entry name" value="Rossmann-like_a/b/a_fold"/>
</dbReference>
<dbReference type="AlphaFoldDB" id="A0A1I8FD86"/>
<keyword evidence="1" id="KW-0436">Ligase</keyword>
<dbReference type="Proteomes" id="UP000095280">
    <property type="component" value="Unplaced"/>
</dbReference>
<dbReference type="Gene3D" id="3.40.50.620">
    <property type="entry name" value="HUPs"/>
    <property type="match status" value="1"/>
</dbReference>
<evidence type="ECO:0000256" key="2">
    <source>
        <dbReference type="SAM" id="MobiDB-lite"/>
    </source>
</evidence>
<keyword evidence="1" id="KW-0030">Aminoacyl-tRNA synthetase</keyword>
<organism evidence="4 5">
    <name type="scientific">Macrostomum lignano</name>
    <dbReference type="NCBI Taxonomy" id="282301"/>
    <lineage>
        <taxon>Eukaryota</taxon>
        <taxon>Metazoa</taxon>
        <taxon>Spiralia</taxon>
        <taxon>Lophotrochozoa</taxon>
        <taxon>Platyhelminthes</taxon>
        <taxon>Rhabditophora</taxon>
        <taxon>Macrostomorpha</taxon>
        <taxon>Macrostomida</taxon>
        <taxon>Macrostomidae</taxon>
        <taxon>Macrostomum</taxon>
    </lineage>
</organism>
<dbReference type="GO" id="GO:0006412">
    <property type="term" value="P:translation"/>
    <property type="evidence" value="ECO:0007669"/>
    <property type="project" value="UniProtKB-KW"/>
</dbReference>
<keyword evidence="4" id="KW-1185">Reference proteome</keyword>
<accession>A0A1I8FD86</accession>
<protein>
    <submittedName>
        <fullName evidence="5">tRNA-synt_1d domain-containing protein</fullName>
    </submittedName>
</protein>
<comment type="similarity">
    <text evidence="1">Belongs to the class-I aminoacyl-tRNA synthetase family.</text>
</comment>
<evidence type="ECO:0000256" key="1">
    <source>
        <dbReference type="RuleBase" id="RU363038"/>
    </source>
</evidence>
<keyword evidence="1" id="KW-0547">Nucleotide-binding</keyword>
<feature type="compositionally biased region" description="Basic and acidic residues" evidence="2">
    <location>
        <begin position="265"/>
        <end position="283"/>
    </location>
</feature>
<feature type="region of interest" description="Disordered" evidence="2">
    <location>
        <begin position="239"/>
        <end position="293"/>
    </location>
</feature>
<evidence type="ECO:0000259" key="3">
    <source>
        <dbReference type="Pfam" id="PF00750"/>
    </source>
</evidence>
<keyword evidence="1" id="KW-0648">Protein biosynthesis</keyword>
<dbReference type="WBParaSite" id="maker-unitig_29341-snap-gene-0.2-mRNA-1">
    <property type="protein sequence ID" value="maker-unitig_29341-snap-gene-0.2-mRNA-1"/>
    <property type="gene ID" value="maker-unitig_29341-snap-gene-0.2"/>
</dbReference>
<evidence type="ECO:0000313" key="5">
    <source>
        <dbReference type="WBParaSite" id="maker-unitig_29341-snap-gene-0.2-mRNA-1"/>
    </source>
</evidence>
<dbReference type="GO" id="GO:0005524">
    <property type="term" value="F:ATP binding"/>
    <property type="evidence" value="ECO:0007669"/>
    <property type="project" value="UniProtKB-KW"/>
</dbReference>
<sequence length="376" mass="40050">SAVSDAVSAVIRAGPPTAWPSLSALNGAVRDASCPRPGPQSARQCLWISALGQCGQTFARLVIFEPRVLGNFVVQINRAFGHRVSEQVSRLAVQHMQSVYARAGTELPAEAVESAYARLESGEPQAMRLWRLAKRALTGRTGRLLSARLSVSFDRLEFESDYAKQTGKTAGSAGSGAASAAPDGAKLLRLADSADDEAVVQKRDGSSLYFGRDLLAALDRADNLGCGRAPLRLLNRPSGCHFDRLGRRPDRPGPSGPGQSVTLADARRIRPSGRHEHQAERLRRSGTAPPTYSTLAKPGCSNDRKRRQIDESTGVVAMEIDAMCAGCSRSLSSAGTAIIRLLALSTAMPGCAASHSKQPKPVSAARRWLVVAIDLH</sequence>
<dbReference type="InterPro" id="IPR035684">
    <property type="entry name" value="ArgRS_core"/>
</dbReference>
<feature type="domain" description="Arginyl-tRNA synthetase catalytic core" evidence="3">
    <location>
        <begin position="85"/>
        <end position="225"/>
    </location>
</feature>
<dbReference type="Pfam" id="PF00750">
    <property type="entry name" value="tRNA-synt_1d"/>
    <property type="match status" value="1"/>
</dbReference>
<name>A0A1I8FD86_9PLAT</name>